<protein>
    <recommendedName>
        <fullName evidence="4">Fungal lipase-like domain-containing protein</fullName>
    </recommendedName>
</protein>
<comment type="caution">
    <text evidence="2">The sequence shown here is derived from an EMBL/GenBank/DDBJ whole genome shotgun (WGS) entry which is preliminary data.</text>
</comment>
<gene>
    <name evidence="2" type="ORF">HMPREF0620_0301</name>
</gene>
<dbReference type="HOGENOM" id="CLU_038370_1_0_11"/>
<accession>E6K0A5</accession>
<evidence type="ECO:0000313" key="3">
    <source>
        <dbReference type="Proteomes" id="UP000004946"/>
    </source>
</evidence>
<feature type="coiled-coil region" evidence="1">
    <location>
        <begin position="331"/>
        <end position="358"/>
    </location>
</feature>
<sequence>MKTDNFTDLDRKNITYKAYDAYTSDTWRRGVYTKFVDSHGTKHYWLVDGATVHEGESGTGLDAVVLKDPASKTMRVIYRGSQGDVTSGKDWTKNDWPMMAKIATHDPAHNMLTYISTTLSTTNITPYTPGYPAPDPNEEIFDEQREYYAQDGVTGQLEDASRLLKKVLRDNPGYSVEVYGHSLGSMDGQYAVSSLDESEAKRVKGAWLYEGPNIYSTLPEKQKRRARSYGYKVKNYVDPWDFIAQGYADDSRVVGQVQHVHSVLVFNPVKQHLWGGYRWNPDGSLKIAFFPLATDDYMNNLSRLRASWGDGRKLSASQRLFLDSELALVQEQACDKGMADLERTLETLERQAAQEADVKWGQVVSDVQDTIARDLDRSQVEDALRAAGWTRASFTRRAQADARDQFLPVRMVIKDIYATGVVTRAGIQKQLDADASLAADFNEWDATIYENTKKKTK</sequence>
<name>E6K0A5_PARDN</name>
<dbReference type="Gene3D" id="3.40.50.1820">
    <property type="entry name" value="alpha/beta hydrolase"/>
    <property type="match status" value="1"/>
</dbReference>
<dbReference type="SUPFAM" id="SSF53474">
    <property type="entry name" value="alpha/beta-Hydrolases"/>
    <property type="match status" value="1"/>
</dbReference>
<dbReference type="AlphaFoldDB" id="E6K0A5"/>
<organism evidence="2 3">
    <name type="scientific">Parascardovia denticolens DSM 10105 = JCM 12538</name>
    <dbReference type="NCBI Taxonomy" id="864564"/>
    <lineage>
        <taxon>Bacteria</taxon>
        <taxon>Bacillati</taxon>
        <taxon>Actinomycetota</taxon>
        <taxon>Actinomycetes</taxon>
        <taxon>Bifidobacteriales</taxon>
        <taxon>Bifidobacteriaceae</taxon>
        <taxon>Parascardovia</taxon>
    </lineage>
</organism>
<evidence type="ECO:0008006" key="4">
    <source>
        <dbReference type="Google" id="ProtNLM"/>
    </source>
</evidence>
<keyword evidence="1" id="KW-0175">Coiled coil</keyword>
<dbReference type="EMBL" id="AEON01000001">
    <property type="protein sequence ID" value="EFT83296.1"/>
    <property type="molecule type" value="Genomic_DNA"/>
</dbReference>
<proteinExistence type="predicted"/>
<dbReference type="KEGG" id="pdo:PSDT_1285"/>
<dbReference type="InterPro" id="IPR029058">
    <property type="entry name" value="AB_hydrolase_fold"/>
</dbReference>
<evidence type="ECO:0000256" key="1">
    <source>
        <dbReference type="SAM" id="Coils"/>
    </source>
</evidence>
<keyword evidence="3" id="KW-1185">Reference proteome</keyword>
<evidence type="ECO:0000313" key="2">
    <source>
        <dbReference type="EMBL" id="EFT83296.1"/>
    </source>
</evidence>
<dbReference type="PATRIC" id="fig|864564.6.peg.1412"/>
<dbReference type="Proteomes" id="UP000004946">
    <property type="component" value="Chromosome"/>
</dbReference>
<reference evidence="2 3" key="1">
    <citation type="submission" date="2010-12" db="EMBL/GenBank/DDBJ databases">
        <authorList>
            <person name="Muzny D."/>
            <person name="Qin X."/>
            <person name="Buhay C."/>
            <person name="Dugan-Rocha S."/>
            <person name="Ding Y."/>
            <person name="Chen G."/>
            <person name="Hawes A."/>
            <person name="Holder M."/>
            <person name="Jhangiani S."/>
            <person name="Johnson A."/>
            <person name="Khan Z."/>
            <person name="Li Z."/>
            <person name="Liu W."/>
            <person name="Liu X."/>
            <person name="Perez L."/>
            <person name="Shen H."/>
            <person name="Wang Q."/>
            <person name="Watt J."/>
            <person name="Xi L."/>
            <person name="Xin Y."/>
            <person name="Zhou J."/>
            <person name="Deng J."/>
            <person name="Jiang H."/>
            <person name="Liu Y."/>
            <person name="Qu J."/>
            <person name="Song X.-Z."/>
            <person name="Zhang L."/>
            <person name="Villasana D."/>
            <person name="Johnson A."/>
            <person name="Liu J."/>
            <person name="Liyanage D."/>
            <person name="Lorensuhewa L."/>
            <person name="Robinson T."/>
            <person name="Song A."/>
            <person name="Song B.-B."/>
            <person name="Dinh H."/>
            <person name="Thornton R."/>
            <person name="Coyle M."/>
            <person name="Francisco L."/>
            <person name="Jackson L."/>
            <person name="Javaid M."/>
            <person name="Korchina V."/>
            <person name="Kovar C."/>
            <person name="Mata R."/>
            <person name="Mathew T."/>
            <person name="Ngo R."/>
            <person name="Nguyen L."/>
            <person name="Nguyen N."/>
            <person name="Okwuonu G."/>
            <person name="Ongeri F."/>
            <person name="Pham C."/>
            <person name="Simmons D."/>
            <person name="Wilczek-Boney K."/>
            <person name="Hale W."/>
            <person name="Jakkamsetti A."/>
            <person name="Pham P."/>
            <person name="Ruth R."/>
            <person name="San Lucas F."/>
            <person name="Warren J."/>
            <person name="Zhang J."/>
            <person name="Zhao Z."/>
            <person name="Zhou C."/>
            <person name="Zhu D."/>
            <person name="Lee S."/>
            <person name="Bess C."/>
            <person name="Blankenburg K."/>
            <person name="Forbes L."/>
            <person name="Fu Q."/>
            <person name="Gubbala S."/>
            <person name="Hirani K."/>
            <person name="Jayaseelan J.C."/>
            <person name="Lara F."/>
            <person name="Munidasa M."/>
            <person name="Palculict T."/>
            <person name="Patil S."/>
            <person name="Pu L.-L."/>
            <person name="Saada N."/>
            <person name="Tang L."/>
            <person name="Weissenberger G."/>
            <person name="Zhu Y."/>
            <person name="Hemphill L."/>
            <person name="Shang Y."/>
            <person name="Youmans B."/>
            <person name="Ayvaz T."/>
            <person name="Ross M."/>
            <person name="Santibanez J."/>
            <person name="Aqrawi P."/>
            <person name="Gross S."/>
            <person name="Joshi V."/>
            <person name="Fowler G."/>
            <person name="Nazareth L."/>
            <person name="Reid J."/>
            <person name="Worley K."/>
            <person name="Petrosino J."/>
            <person name="Highlander S."/>
            <person name="Gibbs R."/>
        </authorList>
    </citation>
    <scope>NUCLEOTIDE SEQUENCE [LARGE SCALE GENOMIC DNA]</scope>
    <source>
        <strain evidence="2 3">DSM 10105</strain>
    </source>
</reference>